<accession>L0NDE1</accession>
<dbReference type="STRING" id="1125847.NT26_1356"/>
<proteinExistence type="predicted"/>
<evidence type="ECO:0000313" key="3">
    <source>
        <dbReference type="Proteomes" id="UP000010792"/>
    </source>
</evidence>
<sequence length="169" mass="18919">MERLLRIADGARRRPGGVSPRHPPAAGEDPCTADTAQPEGRGQEGVDPMIQPLCRYCGKPLRKSVVTVALNSRQPKWRGGISRPDRPSSKEEAQRLFNEVIVSLRYGEDERGRYVSEVGLWDGVTYRDRFFCKGEHAQQFAYSALNYAPTLGTASYHEALKAQQEKEQS</sequence>
<dbReference type="KEGG" id="rht:NT26_1356"/>
<organism evidence="2 3">
    <name type="scientific">Pseudorhizobium banfieldiae</name>
    <dbReference type="NCBI Taxonomy" id="1125847"/>
    <lineage>
        <taxon>Bacteria</taxon>
        <taxon>Pseudomonadati</taxon>
        <taxon>Pseudomonadota</taxon>
        <taxon>Alphaproteobacteria</taxon>
        <taxon>Hyphomicrobiales</taxon>
        <taxon>Rhizobiaceae</taxon>
        <taxon>Rhizobium/Agrobacterium group</taxon>
        <taxon>Pseudorhizobium</taxon>
    </lineage>
</organism>
<feature type="compositionally biased region" description="Basic and acidic residues" evidence="1">
    <location>
        <begin position="1"/>
        <end position="12"/>
    </location>
</feature>
<name>L0NDE1_9HYPH</name>
<reference evidence="2 3" key="1">
    <citation type="journal article" date="2013" name="Genome Biol. Evol.">
        <title>Life in an arsenic-containing gold mine: genome and physiology of the autotrophic arsenite-oxidizing bacterium rhizobium sp. NT-26.</title>
        <authorList>
            <person name="Andres J."/>
            <person name="Arsene-Ploetze F."/>
            <person name="Barbe V."/>
            <person name="Brochier-Armanet C."/>
            <person name="Cleiss-Arnold J."/>
            <person name="Coppee J.Y."/>
            <person name="Dillies M.A."/>
            <person name="Geist"/>
            <person name="L"/>
            <person name="Joublin A."/>
            <person name="Koechler S."/>
            <person name="Lassalle F."/>
            <person name="Marchal M."/>
            <person name="Medigue C."/>
            <person name="Muller D."/>
            <person name="Nesme X."/>
            <person name="Plewniak F."/>
            <person name="Proux C."/>
            <person name="Ramirez-Bahena M.H."/>
            <person name="Schenowitz C."/>
            <person name="Sismeiro O."/>
            <person name="Vallenet D."/>
            <person name="Santini J.M."/>
            <person name="Bertin P.N."/>
        </authorList>
    </citation>
    <scope>NUCLEOTIDE SEQUENCE [LARGE SCALE GENOMIC DNA]</scope>
    <source>
        <strain evidence="2 3">NT-26</strain>
    </source>
</reference>
<keyword evidence="3" id="KW-1185">Reference proteome</keyword>
<dbReference type="AlphaFoldDB" id="L0NDE1"/>
<dbReference type="EMBL" id="FO082820">
    <property type="protein sequence ID" value="CCF19080.1"/>
    <property type="molecule type" value="Genomic_DNA"/>
</dbReference>
<evidence type="ECO:0000256" key="1">
    <source>
        <dbReference type="SAM" id="MobiDB-lite"/>
    </source>
</evidence>
<evidence type="ECO:0000313" key="2">
    <source>
        <dbReference type="EMBL" id="CCF19080.1"/>
    </source>
</evidence>
<gene>
    <name evidence="2" type="ORF">NT26_1356</name>
</gene>
<dbReference type="Proteomes" id="UP000010792">
    <property type="component" value="Chromosome"/>
</dbReference>
<feature type="region of interest" description="Disordered" evidence="1">
    <location>
        <begin position="1"/>
        <end position="48"/>
    </location>
</feature>
<protein>
    <submittedName>
        <fullName evidence="2">Uncharacterized protein</fullName>
    </submittedName>
</protein>